<dbReference type="InterPro" id="IPR011006">
    <property type="entry name" value="CheY-like_superfamily"/>
</dbReference>
<sequence length="122" mass="13517">MSRKKILLVDDSSTALLMERMILQRDYECVEAKDGMEGLAKAAQERPDLIVLDVVMPVMDGFETCRKLREQESTRTTPVIMVTTRGEGKNVEAGFVSGCTDYVTKPISSIELLAKVKSCLGE</sequence>
<dbReference type="EMBL" id="CP089984">
    <property type="protein sequence ID" value="WXB13114.1"/>
    <property type="molecule type" value="Genomic_DNA"/>
</dbReference>
<dbReference type="PROSITE" id="PS50110">
    <property type="entry name" value="RESPONSE_REGULATORY"/>
    <property type="match status" value="1"/>
</dbReference>
<dbReference type="Proteomes" id="UP001370348">
    <property type="component" value="Chromosome"/>
</dbReference>
<evidence type="ECO:0000313" key="4">
    <source>
        <dbReference type="EMBL" id="WXB13114.1"/>
    </source>
</evidence>
<dbReference type="SUPFAM" id="SSF52172">
    <property type="entry name" value="CheY-like"/>
    <property type="match status" value="1"/>
</dbReference>
<dbReference type="Pfam" id="PF00072">
    <property type="entry name" value="Response_reg"/>
    <property type="match status" value="1"/>
</dbReference>
<feature type="modified residue" description="4-aspartylphosphate" evidence="2">
    <location>
        <position position="53"/>
    </location>
</feature>
<organism evidence="4 5">
    <name type="scientific">Pendulispora albinea</name>
    <dbReference type="NCBI Taxonomy" id="2741071"/>
    <lineage>
        <taxon>Bacteria</taxon>
        <taxon>Pseudomonadati</taxon>
        <taxon>Myxococcota</taxon>
        <taxon>Myxococcia</taxon>
        <taxon>Myxococcales</taxon>
        <taxon>Sorangiineae</taxon>
        <taxon>Pendulisporaceae</taxon>
        <taxon>Pendulispora</taxon>
    </lineage>
</organism>
<keyword evidence="5" id="KW-1185">Reference proteome</keyword>
<dbReference type="PANTHER" id="PTHR44591:SF3">
    <property type="entry name" value="RESPONSE REGULATORY DOMAIN-CONTAINING PROTEIN"/>
    <property type="match status" value="1"/>
</dbReference>
<keyword evidence="1 2" id="KW-0597">Phosphoprotein</keyword>
<accession>A0ABZ2LQB7</accession>
<dbReference type="InterPro" id="IPR001789">
    <property type="entry name" value="Sig_transdc_resp-reg_receiver"/>
</dbReference>
<dbReference type="Gene3D" id="3.40.50.2300">
    <property type="match status" value="1"/>
</dbReference>
<gene>
    <name evidence="4" type="ORF">LZC94_35370</name>
</gene>
<dbReference type="SMART" id="SM00448">
    <property type="entry name" value="REC"/>
    <property type="match status" value="1"/>
</dbReference>
<protein>
    <submittedName>
        <fullName evidence="4">Response regulator</fullName>
    </submittedName>
</protein>
<feature type="domain" description="Response regulatory" evidence="3">
    <location>
        <begin position="5"/>
        <end position="120"/>
    </location>
</feature>
<evidence type="ECO:0000256" key="1">
    <source>
        <dbReference type="ARBA" id="ARBA00022553"/>
    </source>
</evidence>
<evidence type="ECO:0000313" key="5">
    <source>
        <dbReference type="Proteomes" id="UP001370348"/>
    </source>
</evidence>
<reference evidence="4 5" key="1">
    <citation type="submission" date="2021-12" db="EMBL/GenBank/DDBJ databases">
        <title>Discovery of the Pendulisporaceae a myxobacterial family with distinct sporulation behavior and unique specialized metabolism.</title>
        <authorList>
            <person name="Garcia R."/>
            <person name="Popoff A."/>
            <person name="Bader C.D."/>
            <person name="Loehr J."/>
            <person name="Walesch S."/>
            <person name="Walt C."/>
            <person name="Boldt J."/>
            <person name="Bunk B."/>
            <person name="Haeckl F.J.F.P.J."/>
            <person name="Gunesch A.P."/>
            <person name="Birkelbach J."/>
            <person name="Nuebel U."/>
            <person name="Pietschmann T."/>
            <person name="Bach T."/>
            <person name="Mueller R."/>
        </authorList>
    </citation>
    <scope>NUCLEOTIDE SEQUENCE [LARGE SCALE GENOMIC DNA]</scope>
    <source>
        <strain evidence="4 5">MSr11954</strain>
    </source>
</reference>
<dbReference type="PANTHER" id="PTHR44591">
    <property type="entry name" value="STRESS RESPONSE REGULATOR PROTEIN 1"/>
    <property type="match status" value="1"/>
</dbReference>
<evidence type="ECO:0000259" key="3">
    <source>
        <dbReference type="PROSITE" id="PS50110"/>
    </source>
</evidence>
<name>A0ABZ2LQB7_9BACT</name>
<proteinExistence type="predicted"/>
<evidence type="ECO:0000256" key="2">
    <source>
        <dbReference type="PROSITE-ProRule" id="PRU00169"/>
    </source>
</evidence>
<dbReference type="InterPro" id="IPR050595">
    <property type="entry name" value="Bact_response_regulator"/>
</dbReference>
<dbReference type="RefSeq" id="WP_394822733.1">
    <property type="nucleotide sequence ID" value="NZ_CP089984.1"/>
</dbReference>